<keyword evidence="3" id="KW-0255">Endonuclease</keyword>
<organism evidence="3 4">
    <name type="scientific">Mitsuokella multacida</name>
    <dbReference type="NCBI Taxonomy" id="52226"/>
    <lineage>
        <taxon>Bacteria</taxon>
        <taxon>Bacillati</taxon>
        <taxon>Bacillota</taxon>
        <taxon>Negativicutes</taxon>
        <taxon>Selenomonadales</taxon>
        <taxon>Selenomonadaceae</taxon>
        <taxon>Mitsuokella</taxon>
    </lineage>
</organism>
<evidence type="ECO:0000313" key="3">
    <source>
        <dbReference type="EMBL" id="RHF53562.1"/>
    </source>
</evidence>
<evidence type="ECO:0000256" key="1">
    <source>
        <dbReference type="SAM" id="MobiDB-lite"/>
    </source>
</evidence>
<dbReference type="Proteomes" id="UP000283442">
    <property type="component" value="Unassembled WGS sequence"/>
</dbReference>
<name>A0A414P013_9FIRM</name>
<dbReference type="OrthoDB" id="9811997at2"/>
<dbReference type="InterPro" id="IPR002711">
    <property type="entry name" value="HNH"/>
</dbReference>
<dbReference type="InterPro" id="IPR003615">
    <property type="entry name" value="HNH_nuc"/>
</dbReference>
<accession>A0A414P013</accession>
<gene>
    <name evidence="3" type="ORF">DW674_01515</name>
</gene>
<dbReference type="CDD" id="cd00085">
    <property type="entry name" value="HNHc"/>
    <property type="match status" value="1"/>
</dbReference>
<evidence type="ECO:0000259" key="2">
    <source>
        <dbReference type="SMART" id="SM00507"/>
    </source>
</evidence>
<comment type="caution">
    <text evidence="3">The sequence shown here is derived from an EMBL/GenBank/DDBJ whole genome shotgun (WGS) entry which is preliminary data.</text>
</comment>
<dbReference type="AlphaFoldDB" id="A0A414P013"/>
<feature type="domain" description="HNH nuclease" evidence="2">
    <location>
        <begin position="244"/>
        <end position="299"/>
    </location>
</feature>
<proteinExistence type="predicted"/>
<dbReference type="EMBL" id="QRHE01000001">
    <property type="protein sequence ID" value="RHF53562.1"/>
    <property type="molecule type" value="Genomic_DNA"/>
</dbReference>
<reference evidence="3 4" key="1">
    <citation type="submission" date="2018-08" db="EMBL/GenBank/DDBJ databases">
        <title>A genome reference for cultivated species of the human gut microbiota.</title>
        <authorList>
            <person name="Zou Y."/>
            <person name="Xue W."/>
            <person name="Luo G."/>
        </authorList>
    </citation>
    <scope>NUCLEOTIDE SEQUENCE [LARGE SCALE GENOMIC DNA]</scope>
    <source>
        <strain evidence="3 4">AM25-21AC</strain>
    </source>
</reference>
<evidence type="ECO:0000313" key="4">
    <source>
        <dbReference type="Proteomes" id="UP000283442"/>
    </source>
</evidence>
<sequence>MSDAKNQNEQPLNVEQRLKQTADELQERIRYYSESEEGQEEVRQTVYQAGRVIGGAASLVWTIAKSVTGCMARKACGYYEAGQQAKDGNYKAAGKKIAEMQVRRAKGAAKAAATAAGTVCNGVKAACTNDTEAAKKFRRGLRNCAVIGGTILVASEAVDAIESDDGADTSGVEASGSDDTGNIVGDSDLPTDNDDLPDVSGAGGLLPVTDIDDMPGVEDGMLLDDSPNNLAELAEAGEFHGTHHLSEVMRSQDARLEFLAQHDLERIPTGWELHHVVPLSEGGADTPDNMVLLKAEDHDWITTRHRIFYGWPGPEYWQAAD</sequence>
<dbReference type="Pfam" id="PF01844">
    <property type="entry name" value="HNH"/>
    <property type="match status" value="1"/>
</dbReference>
<feature type="region of interest" description="Disordered" evidence="1">
    <location>
        <begin position="164"/>
        <end position="211"/>
    </location>
</feature>
<dbReference type="SMART" id="SM00507">
    <property type="entry name" value="HNHc"/>
    <property type="match status" value="1"/>
</dbReference>
<keyword evidence="3" id="KW-0378">Hydrolase</keyword>
<dbReference type="GO" id="GO:0008270">
    <property type="term" value="F:zinc ion binding"/>
    <property type="evidence" value="ECO:0007669"/>
    <property type="project" value="InterPro"/>
</dbReference>
<keyword evidence="3" id="KW-0540">Nuclease</keyword>
<dbReference type="RefSeq" id="WP_118174681.1">
    <property type="nucleotide sequence ID" value="NZ_JAQEAO010000028.1"/>
</dbReference>
<dbReference type="GO" id="GO:0003676">
    <property type="term" value="F:nucleic acid binding"/>
    <property type="evidence" value="ECO:0007669"/>
    <property type="project" value="InterPro"/>
</dbReference>
<dbReference type="GO" id="GO:0004519">
    <property type="term" value="F:endonuclease activity"/>
    <property type="evidence" value="ECO:0007669"/>
    <property type="project" value="UniProtKB-KW"/>
</dbReference>
<protein>
    <submittedName>
        <fullName evidence="3">HNH endonuclease</fullName>
    </submittedName>
</protein>